<evidence type="ECO:0000313" key="5">
    <source>
        <dbReference type="EMBL" id="CAB5012502.1"/>
    </source>
</evidence>
<keyword evidence="1" id="KW-0479">Metal-binding</keyword>
<dbReference type="PANTHER" id="PTHR43048">
    <property type="entry name" value="METHYLMALONYL-COA EPIMERASE"/>
    <property type="match status" value="1"/>
</dbReference>
<dbReference type="GO" id="GO:0046872">
    <property type="term" value="F:metal ion binding"/>
    <property type="evidence" value="ECO:0007669"/>
    <property type="project" value="UniProtKB-KW"/>
</dbReference>
<dbReference type="InterPro" id="IPR051785">
    <property type="entry name" value="MMCE/EMCE_epimerase"/>
</dbReference>
<evidence type="ECO:0000256" key="1">
    <source>
        <dbReference type="ARBA" id="ARBA00022723"/>
    </source>
</evidence>
<proteinExistence type="predicted"/>
<dbReference type="SUPFAM" id="SSF54593">
    <property type="entry name" value="Glyoxalase/Bleomycin resistance protein/Dihydroxybiphenyl dioxygenase"/>
    <property type="match status" value="1"/>
</dbReference>
<dbReference type="Pfam" id="PF00903">
    <property type="entry name" value="Glyoxalase"/>
    <property type="match status" value="1"/>
</dbReference>
<accession>A0A6J7QDM5</accession>
<dbReference type="EMBL" id="CAFBOF010000001">
    <property type="protein sequence ID" value="CAB4967894.1"/>
    <property type="molecule type" value="Genomic_DNA"/>
</dbReference>
<sequence>MAAWNHLGQCVSDLDRSRRFYESVFGFIVEREIYPPDVPSDRLLGLKAPLGMTACYLRLDSLVLELLHFSEVDLSKSKTRVMNETGLTHLSLSVEDLSATCVRVEEFGGQVIKETDISVGIFVRDPDGQLIELLSTSNTNR</sequence>
<dbReference type="EMBL" id="CAFBPQ010000001">
    <property type="protein sequence ID" value="CAB5012502.1"/>
    <property type="molecule type" value="Genomic_DNA"/>
</dbReference>
<dbReference type="AlphaFoldDB" id="A0A6J7QDM5"/>
<feature type="domain" description="VOC" evidence="2">
    <location>
        <begin position="3"/>
        <end position="136"/>
    </location>
</feature>
<reference evidence="5" key="1">
    <citation type="submission" date="2020-05" db="EMBL/GenBank/DDBJ databases">
        <authorList>
            <person name="Chiriac C."/>
            <person name="Salcher M."/>
            <person name="Ghai R."/>
            <person name="Kavagutti S V."/>
        </authorList>
    </citation>
    <scope>NUCLEOTIDE SEQUENCE</scope>
</reference>
<protein>
    <submittedName>
        <fullName evidence="5">Unannotated protein</fullName>
    </submittedName>
</protein>
<dbReference type="InterPro" id="IPR029068">
    <property type="entry name" value="Glyas_Bleomycin-R_OHBP_Dase"/>
</dbReference>
<dbReference type="PANTHER" id="PTHR43048:SF3">
    <property type="entry name" value="METHYLMALONYL-COA EPIMERASE, MITOCHONDRIAL"/>
    <property type="match status" value="1"/>
</dbReference>
<dbReference type="PROSITE" id="PS51819">
    <property type="entry name" value="VOC"/>
    <property type="match status" value="1"/>
</dbReference>
<dbReference type="GO" id="GO:0046491">
    <property type="term" value="P:L-methylmalonyl-CoA metabolic process"/>
    <property type="evidence" value="ECO:0007669"/>
    <property type="project" value="TreeGrafter"/>
</dbReference>
<dbReference type="InterPro" id="IPR037523">
    <property type="entry name" value="VOC_core"/>
</dbReference>
<dbReference type="Gene3D" id="3.10.180.10">
    <property type="entry name" value="2,3-Dihydroxybiphenyl 1,2-Dioxygenase, domain 1"/>
    <property type="match status" value="1"/>
</dbReference>
<name>A0A6J7QDM5_9ZZZZ</name>
<evidence type="ECO:0000313" key="3">
    <source>
        <dbReference type="EMBL" id="CAB4893013.1"/>
    </source>
</evidence>
<gene>
    <name evidence="3" type="ORF">UFOPK3605_00018</name>
    <name evidence="4" type="ORF">UFOPK3897_00022</name>
    <name evidence="5" type="ORF">UFOPK4121_00137</name>
</gene>
<evidence type="ECO:0000259" key="2">
    <source>
        <dbReference type="PROSITE" id="PS51819"/>
    </source>
</evidence>
<organism evidence="5">
    <name type="scientific">freshwater metagenome</name>
    <dbReference type="NCBI Taxonomy" id="449393"/>
    <lineage>
        <taxon>unclassified sequences</taxon>
        <taxon>metagenomes</taxon>
        <taxon>ecological metagenomes</taxon>
    </lineage>
</organism>
<dbReference type="GO" id="GO:0004493">
    <property type="term" value="F:methylmalonyl-CoA epimerase activity"/>
    <property type="evidence" value="ECO:0007669"/>
    <property type="project" value="TreeGrafter"/>
</dbReference>
<dbReference type="EMBL" id="CAFBMM010000001">
    <property type="protein sequence ID" value="CAB4893013.1"/>
    <property type="molecule type" value="Genomic_DNA"/>
</dbReference>
<dbReference type="InterPro" id="IPR004360">
    <property type="entry name" value="Glyas_Fos-R_dOase_dom"/>
</dbReference>
<evidence type="ECO:0000313" key="4">
    <source>
        <dbReference type="EMBL" id="CAB4967894.1"/>
    </source>
</evidence>